<reference evidence="2 3" key="1">
    <citation type="submission" date="2021-03" db="EMBL/GenBank/DDBJ databases">
        <title>Fibrella sp. HMF5405 genome sequencing and assembly.</title>
        <authorList>
            <person name="Kang H."/>
            <person name="Kim H."/>
            <person name="Bae S."/>
            <person name="Joh K."/>
        </authorList>
    </citation>
    <scope>NUCLEOTIDE SEQUENCE [LARGE SCALE GENOMIC DNA]</scope>
    <source>
        <strain evidence="2 3">HMF5405</strain>
    </source>
</reference>
<evidence type="ECO:0000313" key="2">
    <source>
        <dbReference type="EMBL" id="MBO0950082.1"/>
    </source>
</evidence>
<name>A0ABS3JJA2_9BACT</name>
<evidence type="ECO:0000313" key="3">
    <source>
        <dbReference type="Proteomes" id="UP000664628"/>
    </source>
</evidence>
<sequence length="209" mass="23208">MAQEQDPLAALQEIRNLMERSARFTSLSGLSGIVVGLLALVGVGLIYWHLNQQHMTYPDVYNGTLTQKSGNFLLLVAAFVLVLAVGSVISLTWFKAQRDQQSIWQDPGQRMFANLCLPLVVGGVFCLVLVYHNLLYLVAPSMLIFYGLAQINGSKYAFPDLRYLGLCEVALGLLACFQIEYGLVAWAVGFGGLNILYGALLYYKYEKRQ</sequence>
<accession>A0ABS3JJA2</accession>
<keyword evidence="1" id="KW-0812">Transmembrane</keyword>
<keyword evidence="1" id="KW-1133">Transmembrane helix</keyword>
<proteinExistence type="predicted"/>
<keyword evidence="1" id="KW-0472">Membrane</keyword>
<gene>
    <name evidence="2" type="ORF">J2I46_15910</name>
</gene>
<feature type="transmembrane region" description="Helical" evidence="1">
    <location>
        <begin position="115"/>
        <end position="139"/>
    </location>
</feature>
<dbReference type="Proteomes" id="UP000664628">
    <property type="component" value="Unassembled WGS sequence"/>
</dbReference>
<feature type="transmembrane region" description="Helical" evidence="1">
    <location>
        <begin position="24"/>
        <end position="50"/>
    </location>
</feature>
<dbReference type="RefSeq" id="WP_207330024.1">
    <property type="nucleotide sequence ID" value="NZ_JAFMYW010000004.1"/>
</dbReference>
<evidence type="ECO:0000256" key="1">
    <source>
        <dbReference type="SAM" id="Phobius"/>
    </source>
</evidence>
<feature type="transmembrane region" description="Helical" evidence="1">
    <location>
        <begin position="70"/>
        <end position="94"/>
    </location>
</feature>
<protein>
    <recommendedName>
        <fullName evidence="4">DUF308 domain-containing protein</fullName>
    </recommendedName>
</protein>
<feature type="transmembrane region" description="Helical" evidence="1">
    <location>
        <begin position="183"/>
        <end position="203"/>
    </location>
</feature>
<keyword evidence="3" id="KW-1185">Reference proteome</keyword>
<organism evidence="2 3">
    <name type="scientific">Fibrella forsythiae</name>
    <dbReference type="NCBI Taxonomy" id="2817061"/>
    <lineage>
        <taxon>Bacteria</taxon>
        <taxon>Pseudomonadati</taxon>
        <taxon>Bacteroidota</taxon>
        <taxon>Cytophagia</taxon>
        <taxon>Cytophagales</taxon>
        <taxon>Spirosomataceae</taxon>
        <taxon>Fibrella</taxon>
    </lineage>
</organism>
<evidence type="ECO:0008006" key="4">
    <source>
        <dbReference type="Google" id="ProtNLM"/>
    </source>
</evidence>
<dbReference type="EMBL" id="JAFMYW010000004">
    <property type="protein sequence ID" value="MBO0950082.1"/>
    <property type="molecule type" value="Genomic_DNA"/>
</dbReference>
<comment type="caution">
    <text evidence="2">The sequence shown here is derived from an EMBL/GenBank/DDBJ whole genome shotgun (WGS) entry which is preliminary data.</text>
</comment>